<accession>A0A9N8W2W7</accession>
<dbReference type="AlphaFoldDB" id="A0A9N8W2W7"/>
<name>A0A9N8W2W7_9GLOM</name>
<feature type="region of interest" description="Disordered" evidence="1">
    <location>
        <begin position="224"/>
        <end position="297"/>
    </location>
</feature>
<evidence type="ECO:0000259" key="2">
    <source>
        <dbReference type="Pfam" id="PF15460"/>
    </source>
</evidence>
<protein>
    <submittedName>
        <fullName evidence="3">4471_t:CDS:1</fullName>
    </submittedName>
</protein>
<feature type="compositionally biased region" description="Low complexity" evidence="1">
    <location>
        <begin position="21"/>
        <end position="39"/>
    </location>
</feature>
<sequence length="382" mass="43385">TSKHSKSSSKKLFSKEKEISSNEVSTSSTSETRHTSAATGRKRFLPPRKFGPLAGVVSSDSLLEDDSNTFYLSSEDFILITNKESDLQGCESIDEANSMMEIEQSTNEVSEPLFKTFAEDLESGLRSKTQEEEILPEKYEKRHRKFELSEKKLKNRERERLTYERYQQQLAVEKLRNMEMNRLIPIAALRTESSTTIDANDIEIMHKKLLREAEDTLKRYDELGLGGKKRKPDFPTSSGETTESEATKSPEGVVNTKKQKQRRKDKTSSKKLKLKIPSNKYKNIDDDSSKQSRNSISTSALSNIPEYEIDIIDIGESTGITTFIKPNTPMPTGYRKSTRSALAFGTKLPVALSKKHNFELPEEEFGGLLRQREEYRAANPDT</sequence>
<evidence type="ECO:0000256" key="1">
    <source>
        <dbReference type="SAM" id="MobiDB-lite"/>
    </source>
</evidence>
<feature type="non-terminal residue" evidence="3">
    <location>
        <position position="382"/>
    </location>
</feature>
<feature type="domain" description="Something about silencing protein 4" evidence="2">
    <location>
        <begin position="137"/>
        <end position="224"/>
    </location>
</feature>
<dbReference type="OrthoDB" id="2555515at2759"/>
<dbReference type="EMBL" id="CAJVPL010000233">
    <property type="protein sequence ID" value="CAG8470094.1"/>
    <property type="molecule type" value="Genomic_DNA"/>
</dbReference>
<dbReference type="Proteomes" id="UP000789831">
    <property type="component" value="Unassembled WGS sequence"/>
</dbReference>
<evidence type="ECO:0000313" key="4">
    <source>
        <dbReference type="Proteomes" id="UP000789831"/>
    </source>
</evidence>
<evidence type="ECO:0000313" key="3">
    <source>
        <dbReference type="EMBL" id="CAG8470094.1"/>
    </source>
</evidence>
<keyword evidence="4" id="KW-1185">Reference proteome</keyword>
<dbReference type="InterPro" id="IPR029184">
    <property type="entry name" value="Sas4_dom"/>
</dbReference>
<organism evidence="3 4">
    <name type="scientific">Ambispora gerdemannii</name>
    <dbReference type="NCBI Taxonomy" id="144530"/>
    <lineage>
        <taxon>Eukaryota</taxon>
        <taxon>Fungi</taxon>
        <taxon>Fungi incertae sedis</taxon>
        <taxon>Mucoromycota</taxon>
        <taxon>Glomeromycotina</taxon>
        <taxon>Glomeromycetes</taxon>
        <taxon>Archaeosporales</taxon>
        <taxon>Ambisporaceae</taxon>
        <taxon>Ambispora</taxon>
    </lineage>
</organism>
<proteinExistence type="predicted"/>
<reference evidence="3" key="1">
    <citation type="submission" date="2021-06" db="EMBL/GenBank/DDBJ databases">
        <authorList>
            <person name="Kallberg Y."/>
            <person name="Tangrot J."/>
            <person name="Rosling A."/>
        </authorList>
    </citation>
    <scope>NUCLEOTIDE SEQUENCE</scope>
    <source>
        <strain evidence="3">MT106</strain>
    </source>
</reference>
<feature type="compositionally biased region" description="Basic residues" evidence="1">
    <location>
        <begin position="257"/>
        <end position="274"/>
    </location>
</feature>
<comment type="caution">
    <text evidence="3">The sequence shown here is derived from an EMBL/GenBank/DDBJ whole genome shotgun (WGS) entry which is preliminary data.</text>
</comment>
<feature type="region of interest" description="Disordered" evidence="1">
    <location>
        <begin position="1"/>
        <end position="49"/>
    </location>
</feature>
<dbReference type="Pfam" id="PF15460">
    <property type="entry name" value="SAS4"/>
    <property type="match status" value="1"/>
</dbReference>
<gene>
    <name evidence="3" type="ORF">AGERDE_LOCUS2695</name>
</gene>